<evidence type="ECO:0000313" key="11">
    <source>
        <dbReference type="EMBL" id="KIJ39945.1"/>
    </source>
</evidence>
<evidence type="ECO:0000256" key="3">
    <source>
        <dbReference type="ARBA" id="ARBA00022435"/>
    </source>
</evidence>
<dbReference type="GO" id="GO:0006097">
    <property type="term" value="P:glyoxylate cycle"/>
    <property type="evidence" value="ECO:0007669"/>
    <property type="project" value="UniProtKB-KW"/>
</dbReference>
<feature type="domain" description="Malate synthase C-terminal" evidence="10">
    <location>
        <begin position="408"/>
        <end position="520"/>
    </location>
</feature>
<keyword evidence="5" id="KW-0808">Transferase</keyword>
<dbReference type="PANTHER" id="PTHR42902">
    <property type="entry name" value="MALATE SYNTHASE"/>
    <property type="match status" value="1"/>
</dbReference>
<keyword evidence="3" id="KW-0329">Glyoxylate bypass</keyword>
<dbReference type="InterPro" id="IPR006252">
    <property type="entry name" value="Malate_synthA"/>
</dbReference>
<dbReference type="HOGENOM" id="CLU_018928_3_0_1"/>
<accession>A0A0C9VPA3</accession>
<dbReference type="InterPro" id="IPR011076">
    <property type="entry name" value="Malate_synth_sf"/>
</dbReference>
<dbReference type="InterPro" id="IPR048356">
    <property type="entry name" value="MS_N"/>
</dbReference>
<proteinExistence type="inferred from homology"/>
<evidence type="ECO:0000256" key="6">
    <source>
        <dbReference type="ARBA" id="ARBA00047918"/>
    </source>
</evidence>
<dbReference type="PIRSF" id="PIRSF001363">
    <property type="entry name" value="Malate_synth"/>
    <property type="match status" value="1"/>
</dbReference>
<sequence length="538" mass="60299">MPSGVKVLASVPGDAQSLILTEPALAFLAALHRTFDSTRQSLLRARQASQTRLDAGATLDFPSETAHVRAEPSWHCAPPAPGLEDRRVEITGPTDRKMVVNALNSGAKTFMADFEDSNSPTFSNMVNGQKNLYDAIRHQVDFEQGGKQYKLSEKPAVLIVRPRGWHLDEPRITVDDHPVSGSIFDFALYFFHNAKELVKRGLGPYFYLPKMEHYLEARLWNDIFSFSQSYIGISVGTIRATVLIETLPAAFQMEEILFELRTHSSGLNCGRWDYIFSFIKKRRADPNAILPDRKDVTMESPFMDAYVRLLIQTCHKRKVAAMGGMSAQIPIKNDEKANEIAMGKVRADKLREVTAGHDGTWIAHPLINKIATDIFNEHMLGPNQYHIRREEVRVAASDLLNTKVKGDITDEGVRGNVQAALAYTAAWISGNGCIPINYLMEDAATAEIARVQLWQWVHWKCTLNNGDPISPGYIDSIINDSVKDIKKLVGGIKDEQVKIAADYLKDQVRKTWPSEFLTSDLMWCLENLDGGRWVKSAL</sequence>
<dbReference type="Pfam" id="PF20659">
    <property type="entry name" value="MS_C"/>
    <property type="match status" value="1"/>
</dbReference>
<dbReference type="InterPro" id="IPR048355">
    <property type="entry name" value="MS_C"/>
</dbReference>
<dbReference type="InterPro" id="IPR001465">
    <property type="entry name" value="Malate_synthase_TIM"/>
</dbReference>
<dbReference type="Gene3D" id="3.20.20.360">
    <property type="entry name" value="Malate synthase, domain 3"/>
    <property type="match status" value="1"/>
</dbReference>
<dbReference type="EC" id="2.3.3.9" evidence="2"/>
<feature type="domain" description="Malate synthase TIM barrel" evidence="8">
    <location>
        <begin position="157"/>
        <end position="401"/>
    </location>
</feature>
<evidence type="ECO:0000259" key="9">
    <source>
        <dbReference type="Pfam" id="PF20656"/>
    </source>
</evidence>
<organism evidence="11 12">
    <name type="scientific">Sphaerobolus stellatus (strain SS14)</name>
    <dbReference type="NCBI Taxonomy" id="990650"/>
    <lineage>
        <taxon>Eukaryota</taxon>
        <taxon>Fungi</taxon>
        <taxon>Dikarya</taxon>
        <taxon>Basidiomycota</taxon>
        <taxon>Agaricomycotina</taxon>
        <taxon>Agaricomycetes</taxon>
        <taxon>Phallomycetidae</taxon>
        <taxon>Geastrales</taxon>
        <taxon>Sphaerobolaceae</taxon>
        <taxon>Sphaerobolus</taxon>
    </lineage>
</organism>
<dbReference type="Pfam" id="PF20656">
    <property type="entry name" value="MS_N"/>
    <property type="match status" value="1"/>
</dbReference>
<comment type="catalytic activity">
    <reaction evidence="6">
        <text>glyoxylate + acetyl-CoA + H2O = (S)-malate + CoA + H(+)</text>
        <dbReference type="Rhea" id="RHEA:18181"/>
        <dbReference type="ChEBI" id="CHEBI:15377"/>
        <dbReference type="ChEBI" id="CHEBI:15378"/>
        <dbReference type="ChEBI" id="CHEBI:15589"/>
        <dbReference type="ChEBI" id="CHEBI:36655"/>
        <dbReference type="ChEBI" id="CHEBI:57287"/>
        <dbReference type="ChEBI" id="CHEBI:57288"/>
        <dbReference type="EC" id="2.3.3.9"/>
    </reaction>
</comment>
<evidence type="ECO:0000256" key="1">
    <source>
        <dbReference type="ARBA" id="ARBA00006394"/>
    </source>
</evidence>
<evidence type="ECO:0000256" key="7">
    <source>
        <dbReference type="PIRSR" id="PIRSR001363-1"/>
    </source>
</evidence>
<dbReference type="InterPro" id="IPR046363">
    <property type="entry name" value="MS_N_TIM-barrel_dom"/>
</dbReference>
<dbReference type="SUPFAM" id="SSF51645">
    <property type="entry name" value="Malate synthase G"/>
    <property type="match status" value="1"/>
</dbReference>
<dbReference type="OrthoDB" id="186072at2759"/>
<dbReference type="EMBL" id="KN837148">
    <property type="protein sequence ID" value="KIJ39945.1"/>
    <property type="molecule type" value="Genomic_DNA"/>
</dbReference>
<dbReference type="FunFam" id="1.20.1220.12:FF:000001">
    <property type="entry name" value="Malate synthase"/>
    <property type="match status" value="1"/>
</dbReference>
<evidence type="ECO:0000259" key="8">
    <source>
        <dbReference type="Pfam" id="PF01274"/>
    </source>
</evidence>
<comment type="similarity">
    <text evidence="1">Belongs to the malate synthase family.</text>
</comment>
<reference evidence="11 12" key="1">
    <citation type="submission" date="2014-06" db="EMBL/GenBank/DDBJ databases">
        <title>Evolutionary Origins and Diversification of the Mycorrhizal Mutualists.</title>
        <authorList>
            <consortium name="DOE Joint Genome Institute"/>
            <consortium name="Mycorrhizal Genomics Consortium"/>
            <person name="Kohler A."/>
            <person name="Kuo A."/>
            <person name="Nagy L.G."/>
            <person name="Floudas D."/>
            <person name="Copeland A."/>
            <person name="Barry K.W."/>
            <person name="Cichocki N."/>
            <person name="Veneault-Fourrey C."/>
            <person name="LaButti K."/>
            <person name="Lindquist E.A."/>
            <person name="Lipzen A."/>
            <person name="Lundell T."/>
            <person name="Morin E."/>
            <person name="Murat C."/>
            <person name="Riley R."/>
            <person name="Ohm R."/>
            <person name="Sun H."/>
            <person name="Tunlid A."/>
            <person name="Henrissat B."/>
            <person name="Grigoriev I.V."/>
            <person name="Hibbett D.S."/>
            <person name="Martin F."/>
        </authorList>
    </citation>
    <scope>NUCLEOTIDE SEQUENCE [LARGE SCALE GENOMIC DNA]</scope>
    <source>
        <strain evidence="11 12">SS14</strain>
    </source>
</reference>
<feature type="active site" description="Proton donor" evidence="7">
    <location>
        <position position="442"/>
    </location>
</feature>
<evidence type="ECO:0000256" key="4">
    <source>
        <dbReference type="ARBA" id="ARBA00022532"/>
    </source>
</evidence>
<dbReference type="PANTHER" id="PTHR42902:SF1">
    <property type="entry name" value="MALATE SYNTHASE 1-RELATED"/>
    <property type="match status" value="1"/>
</dbReference>
<dbReference type="GO" id="GO:0005782">
    <property type="term" value="C:peroxisomal matrix"/>
    <property type="evidence" value="ECO:0007669"/>
    <property type="project" value="TreeGrafter"/>
</dbReference>
<keyword evidence="12" id="KW-1185">Reference proteome</keyword>
<dbReference type="NCBIfam" id="TIGR01344">
    <property type="entry name" value="malate_syn_A"/>
    <property type="match status" value="1"/>
</dbReference>
<evidence type="ECO:0000259" key="10">
    <source>
        <dbReference type="Pfam" id="PF20659"/>
    </source>
</evidence>
<evidence type="ECO:0000256" key="5">
    <source>
        <dbReference type="ARBA" id="ARBA00022679"/>
    </source>
</evidence>
<evidence type="ECO:0000256" key="2">
    <source>
        <dbReference type="ARBA" id="ARBA00012636"/>
    </source>
</evidence>
<name>A0A0C9VPA3_SPHS4</name>
<feature type="domain" description="Malate synthase N-terminal" evidence="9">
    <location>
        <begin position="18"/>
        <end position="67"/>
    </location>
</feature>
<dbReference type="InterPro" id="IPR044856">
    <property type="entry name" value="Malate_synth_C_sf"/>
</dbReference>
<dbReference type="FunFam" id="3.20.20.360:FF:000001">
    <property type="entry name" value="Malate synthase"/>
    <property type="match status" value="1"/>
</dbReference>
<dbReference type="CDD" id="cd00727">
    <property type="entry name" value="malate_synt_A"/>
    <property type="match status" value="1"/>
</dbReference>
<dbReference type="Proteomes" id="UP000054279">
    <property type="component" value="Unassembled WGS sequence"/>
</dbReference>
<feature type="active site" description="Proton acceptor" evidence="7">
    <location>
        <position position="161"/>
    </location>
</feature>
<dbReference type="GO" id="GO:0004474">
    <property type="term" value="F:malate synthase activity"/>
    <property type="evidence" value="ECO:0007669"/>
    <property type="project" value="UniProtKB-EC"/>
</dbReference>
<dbReference type="Pfam" id="PF01274">
    <property type="entry name" value="MS_TIM-barrel"/>
    <property type="match status" value="1"/>
</dbReference>
<evidence type="ECO:0000313" key="12">
    <source>
        <dbReference type="Proteomes" id="UP000054279"/>
    </source>
</evidence>
<keyword evidence="4" id="KW-0816">Tricarboxylic acid cycle</keyword>
<gene>
    <name evidence="11" type="ORF">M422DRAFT_32545</name>
</gene>
<dbReference type="Gene3D" id="1.20.1220.12">
    <property type="entry name" value="Malate synthase, domain III"/>
    <property type="match status" value="1"/>
</dbReference>
<dbReference type="AlphaFoldDB" id="A0A0C9VPA3"/>
<protein>
    <recommendedName>
        <fullName evidence="2">malate synthase</fullName>
        <ecNumber evidence="2">2.3.3.9</ecNumber>
    </recommendedName>
</protein>
<dbReference type="GO" id="GO:0006099">
    <property type="term" value="P:tricarboxylic acid cycle"/>
    <property type="evidence" value="ECO:0007669"/>
    <property type="project" value="UniProtKB-KW"/>
</dbReference>